<feature type="region of interest" description="Disordered" evidence="1">
    <location>
        <begin position="42"/>
        <end position="119"/>
    </location>
</feature>
<dbReference type="Gene3D" id="3.50.90.10">
    <property type="entry name" value="YerB-like"/>
    <property type="match status" value="1"/>
</dbReference>
<dbReference type="InterPro" id="IPR023158">
    <property type="entry name" value="YerB-like_sf"/>
</dbReference>
<gene>
    <name evidence="4" type="ORF">PO878_09565</name>
</gene>
<feature type="compositionally biased region" description="Low complexity" evidence="1">
    <location>
        <begin position="46"/>
        <end position="82"/>
    </location>
</feature>
<name>A0AAE9YAQ3_9ACTN</name>
<dbReference type="SUPFAM" id="SSF159774">
    <property type="entry name" value="YerB-like"/>
    <property type="match status" value="1"/>
</dbReference>
<evidence type="ECO:0000313" key="5">
    <source>
        <dbReference type="Proteomes" id="UP001216390"/>
    </source>
</evidence>
<dbReference type="Pfam" id="PF11258">
    <property type="entry name" value="DUF3048"/>
    <property type="match status" value="1"/>
</dbReference>
<sequence length="407" mass="41744">MTLPALGRAWTAATGTWTGRLLSSLAVGALAITSIVVLSDDDADQTTTGPGTTTSTVAGPTSTRGGGEAPTTTAPGTTAAPTTAPPPTLPAPPAEGLRFLPEDTPDNGSAAPLTGLPVPDPGTLGRAALAVKIDNLDVPGESARPQTGLAFADLVVEEVVEGGITRFVAVLHSTDAPAVGPVRSARTTDVHLLPILGTPLFAYSGGNPGVLAAVADAPSIEDRGGEWAPAYARDGSRRAPHNLYLRPWEIWARSAGATVPPPLAEFRPRGQGSPVGEPVAGLALGFGGAAGAPASWRWLPEEGRWLRQQRGSVHLDGAGYAIGPRNVVVVFTDYVESPVDTRSPEAVTVGSGEAWVFTDGKLVEGRWQRDSLDAPLSFVDGSGAPVTLSAGRTWIELVRPGTAAVVR</sequence>
<keyword evidence="5" id="KW-1185">Reference proteome</keyword>
<dbReference type="Pfam" id="PF17479">
    <property type="entry name" value="DUF3048_C"/>
    <property type="match status" value="1"/>
</dbReference>
<protein>
    <submittedName>
        <fullName evidence="4">DUF3048 domain-containing protein</fullName>
    </submittedName>
</protein>
<evidence type="ECO:0000259" key="2">
    <source>
        <dbReference type="Pfam" id="PF11258"/>
    </source>
</evidence>
<dbReference type="InterPro" id="IPR021416">
    <property type="entry name" value="DUF3048_N"/>
</dbReference>
<dbReference type="Proteomes" id="UP001216390">
    <property type="component" value="Chromosome"/>
</dbReference>
<evidence type="ECO:0000259" key="3">
    <source>
        <dbReference type="Pfam" id="PF17479"/>
    </source>
</evidence>
<dbReference type="EMBL" id="CP116942">
    <property type="protein sequence ID" value="WCO68971.1"/>
    <property type="molecule type" value="Genomic_DNA"/>
</dbReference>
<dbReference type="AlphaFoldDB" id="A0AAE9YAQ3"/>
<evidence type="ECO:0000256" key="1">
    <source>
        <dbReference type="SAM" id="MobiDB-lite"/>
    </source>
</evidence>
<feature type="domain" description="DUF3048" evidence="2">
    <location>
        <begin position="113"/>
        <end position="254"/>
    </location>
</feature>
<dbReference type="RefSeq" id="WP_272738485.1">
    <property type="nucleotide sequence ID" value="NZ_CP116942.1"/>
</dbReference>
<organism evidence="4 5">
    <name type="scientific">Iamia majanohamensis</name>
    <dbReference type="NCBI Taxonomy" id="467976"/>
    <lineage>
        <taxon>Bacteria</taxon>
        <taxon>Bacillati</taxon>
        <taxon>Actinomycetota</taxon>
        <taxon>Acidimicrobiia</taxon>
        <taxon>Acidimicrobiales</taxon>
        <taxon>Iamiaceae</taxon>
        <taxon>Iamia</taxon>
    </lineage>
</organism>
<dbReference type="InterPro" id="IPR035328">
    <property type="entry name" value="DUF3048_C"/>
</dbReference>
<reference evidence="4" key="1">
    <citation type="submission" date="2023-01" db="EMBL/GenBank/DDBJ databases">
        <title>The diversity of Class Acidimicrobiia in South China Sea sediment environments and the proposal of Iamia marina sp. nov., a novel species of the genus Iamia.</title>
        <authorList>
            <person name="He Y."/>
            <person name="Tian X."/>
        </authorList>
    </citation>
    <scope>NUCLEOTIDE SEQUENCE</scope>
    <source>
        <strain evidence="4">DSM 19957</strain>
    </source>
</reference>
<accession>A0AAE9YAQ3</accession>
<proteinExistence type="predicted"/>
<feature type="compositionally biased region" description="Pro residues" evidence="1">
    <location>
        <begin position="83"/>
        <end position="93"/>
    </location>
</feature>
<feature type="domain" description="DUF3048" evidence="3">
    <location>
        <begin position="294"/>
        <end position="395"/>
    </location>
</feature>
<dbReference type="KEGG" id="ima:PO878_09565"/>
<evidence type="ECO:0000313" key="4">
    <source>
        <dbReference type="EMBL" id="WCO68971.1"/>
    </source>
</evidence>